<name>A0ABS8N443_9CLOT</name>
<dbReference type="InterPro" id="IPR000462">
    <property type="entry name" value="CDP-OH_P_trans"/>
</dbReference>
<dbReference type="InterPro" id="IPR048254">
    <property type="entry name" value="CDP_ALCOHOL_P_TRANSF_CS"/>
</dbReference>
<evidence type="ECO:0000256" key="1">
    <source>
        <dbReference type="ARBA" id="ARBA00022679"/>
    </source>
</evidence>
<sequence>MKKIVRFIPNGITVLRIIMSILFVSNILEQFKHGQQKIFSLIALFFCICVSDFIDGYIARKFNCTSTAGAKLDIFADLFFIISSYVILVILRILPLWFLIFMCLKFIEFLCTSNFIKRYDKLSMHPFIFDRLGRIAAVMIFIVPGIACIFNIFTYDNSAYMVNFLLYIILILGLLSSCLRIRKCFKLLS</sequence>
<feature type="transmembrane region" description="Helical" evidence="3">
    <location>
        <begin position="38"/>
        <end position="58"/>
    </location>
</feature>
<dbReference type="EMBL" id="JAJJPB010000006">
    <property type="protein sequence ID" value="MCC9294580.1"/>
    <property type="molecule type" value="Genomic_DNA"/>
</dbReference>
<comment type="caution">
    <text evidence="4">The sequence shown here is derived from an EMBL/GenBank/DDBJ whole genome shotgun (WGS) entry which is preliminary data.</text>
</comment>
<keyword evidence="5" id="KW-1185">Reference proteome</keyword>
<dbReference type="RefSeq" id="WP_229981253.1">
    <property type="nucleotide sequence ID" value="NZ_JAJJPB010000006.1"/>
</dbReference>
<feature type="transmembrane region" description="Helical" evidence="3">
    <location>
        <begin position="70"/>
        <end position="90"/>
    </location>
</feature>
<evidence type="ECO:0000313" key="5">
    <source>
        <dbReference type="Proteomes" id="UP001165422"/>
    </source>
</evidence>
<dbReference type="Pfam" id="PF01066">
    <property type="entry name" value="CDP-OH_P_transf"/>
    <property type="match status" value="1"/>
</dbReference>
<reference evidence="4" key="1">
    <citation type="submission" date="2021-11" db="EMBL/GenBank/DDBJ databases">
        <authorList>
            <person name="Qingchun L."/>
            <person name="Dong Z."/>
            <person name="Zongwei Q."/>
            <person name="Jia Z."/>
            <person name="Duotao L."/>
        </authorList>
    </citation>
    <scope>NUCLEOTIDE SEQUENCE</scope>
    <source>
        <strain evidence="4">WLY-B-L2</strain>
    </source>
</reference>
<dbReference type="Gene3D" id="1.20.120.1760">
    <property type="match status" value="1"/>
</dbReference>
<proteinExistence type="inferred from homology"/>
<dbReference type="InterPro" id="IPR043130">
    <property type="entry name" value="CDP-OH_PTrfase_TM_dom"/>
</dbReference>
<gene>
    <name evidence="4" type="ORF">LN736_06890</name>
</gene>
<dbReference type="Proteomes" id="UP001165422">
    <property type="component" value="Unassembled WGS sequence"/>
</dbReference>
<protein>
    <submittedName>
        <fullName evidence="4">CDP-alcohol phosphatidyltransferase family protein</fullName>
    </submittedName>
</protein>
<comment type="similarity">
    <text evidence="2">Belongs to the CDP-alcohol phosphatidyltransferase class-I family.</text>
</comment>
<feature type="transmembrane region" description="Helical" evidence="3">
    <location>
        <begin position="159"/>
        <end position="179"/>
    </location>
</feature>
<keyword evidence="3" id="KW-0812">Transmembrane</keyword>
<keyword evidence="3" id="KW-0472">Membrane</keyword>
<accession>A0ABS8N443</accession>
<dbReference type="PROSITE" id="PS00379">
    <property type="entry name" value="CDP_ALCOHOL_P_TRANSF"/>
    <property type="match status" value="1"/>
</dbReference>
<feature type="transmembrane region" description="Helical" evidence="3">
    <location>
        <begin position="135"/>
        <end position="153"/>
    </location>
</feature>
<evidence type="ECO:0000256" key="2">
    <source>
        <dbReference type="RuleBase" id="RU003750"/>
    </source>
</evidence>
<keyword evidence="3" id="KW-1133">Transmembrane helix</keyword>
<evidence type="ECO:0000256" key="3">
    <source>
        <dbReference type="SAM" id="Phobius"/>
    </source>
</evidence>
<organism evidence="4 5">
    <name type="scientific">Clostridium aromativorans</name>
    <dbReference type="NCBI Taxonomy" id="2836848"/>
    <lineage>
        <taxon>Bacteria</taxon>
        <taxon>Bacillati</taxon>
        <taxon>Bacillota</taxon>
        <taxon>Clostridia</taxon>
        <taxon>Eubacteriales</taxon>
        <taxon>Clostridiaceae</taxon>
        <taxon>Clostridium</taxon>
    </lineage>
</organism>
<keyword evidence="1 2" id="KW-0808">Transferase</keyword>
<evidence type="ECO:0000313" key="4">
    <source>
        <dbReference type="EMBL" id="MCC9294580.1"/>
    </source>
</evidence>
<feature type="transmembrane region" description="Helical" evidence="3">
    <location>
        <begin position="7"/>
        <end position="26"/>
    </location>
</feature>